<dbReference type="Gene3D" id="2.60.40.1120">
    <property type="entry name" value="Carboxypeptidase-like, regulatory domain"/>
    <property type="match status" value="1"/>
</dbReference>
<comment type="subcellular location">
    <subcellularLocation>
        <location evidence="1 7">Cell outer membrane</location>
        <topology evidence="1 7">Multi-pass membrane protein</topology>
    </subcellularLocation>
</comment>
<evidence type="ECO:0000313" key="11">
    <source>
        <dbReference type="Proteomes" id="UP000199421"/>
    </source>
</evidence>
<keyword evidence="3 7" id="KW-1134">Transmembrane beta strand</keyword>
<gene>
    <name evidence="10" type="ORF">SAMN05661044_00358</name>
</gene>
<evidence type="ECO:0000256" key="5">
    <source>
        <dbReference type="ARBA" id="ARBA00023136"/>
    </source>
</evidence>
<comment type="similarity">
    <text evidence="7">Belongs to the TonB-dependent receptor family.</text>
</comment>
<evidence type="ECO:0000256" key="8">
    <source>
        <dbReference type="SAM" id="SignalP"/>
    </source>
</evidence>
<dbReference type="InterPro" id="IPR036942">
    <property type="entry name" value="Beta-barrel_TonB_sf"/>
</dbReference>
<evidence type="ECO:0000256" key="4">
    <source>
        <dbReference type="ARBA" id="ARBA00022692"/>
    </source>
</evidence>
<keyword evidence="11" id="KW-1185">Reference proteome</keyword>
<evidence type="ECO:0000256" key="6">
    <source>
        <dbReference type="ARBA" id="ARBA00023237"/>
    </source>
</evidence>
<keyword evidence="6 7" id="KW-0998">Cell outer membrane</keyword>
<accession>A0A1H7HGZ9</accession>
<dbReference type="InterPro" id="IPR012910">
    <property type="entry name" value="Plug_dom"/>
</dbReference>
<dbReference type="Pfam" id="PF07715">
    <property type="entry name" value="Plug"/>
    <property type="match status" value="1"/>
</dbReference>
<evidence type="ECO:0000256" key="2">
    <source>
        <dbReference type="ARBA" id="ARBA00022448"/>
    </source>
</evidence>
<keyword evidence="2 7" id="KW-0813">Transport</keyword>
<keyword evidence="4 7" id="KW-0812">Transmembrane</keyword>
<dbReference type="NCBIfam" id="TIGR04056">
    <property type="entry name" value="OMP_RagA_SusC"/>
    <property type="match status" value="1"/>
</dbReference>
<dbReference type="Gene3D" id="2.170.130.10">
    <property type="entry name" value="TonB-dependent receptor, plug domain"/>
    <property type="match status" value="1"/>
</dbReference>
<dbReference type="GO" id="GO:0009279">
    <property type="term" value="C:cell outer membrane"/>
    <property type="evidence" value="ECO:0007669"/>
    <property type="project" value="UniProtKB-SubCell"/>
</dbReference>
<dbReference type="Pfam" id="PF13715">
    <property type="entry name" value="CarbopepD_reg_2"/>
    <property type="match status" value="1"/>
</dbReference>
<dbReference type="Gene3D" id="2.40.170.20">
    <property type="entry name" value="TonB-dependent receptor, beta-barrel domain"/>
    <property type="match status" value="1"/>
</dbReference>
<dbReference type="RefSeq" id="WP_093323466.1">
    <property type="nucleotide sequence ID" value="NZ_FOAF01000001.1"/>
</dbReference>
<dbReference type="InterPro" id="IPR039426">
    <property type="entry name" value="TonB-dep_rcpt-like"/>
</dbReference>
<feature type="chain" id="PRO_5011748870" evidence="8">
    <location>
        <begin position="22"/>
        <end position="987"/>
    </location>
</feature>
<dbReference type="PROSITE" id="PS52016">
    <property type="entry name" value="TONB_DEPENDENT_REC_3"/>
    <property type="match status" value="1"/>
</dbReference>
<dbReference type="EMBL" id="FOAF01000001">
    <property type="protein sequence ID" value="SEK48712.1"/>
    <property type="molecule type" value="Genomic_DNA"/>
</dbReference>
<evidence type="ECO:0000313" key="10">
    <source>
        <dbReference type="EMBL" id="SEK48712.1"/>
    </source>
</evidence>
<evidence type="ECO:0000259" key="9">
    <source>
        <dbReference type="Pfam" id="PF07715"/>
    </source>
</evidence>
<proteinExistence type="inferred from homology"/>
<name>A0A1H7HGZ9_OLID1</name>
<dbReference type="InterPro" id="IPR008969">
    <property type="entry name" value="CarboxyPept-like_regulatory"/>
</dbReference>
<protein>
    <submittedName>
        <fullName evidence="10">TonB-linked outer membrane protein, SusC/RagA family</fullName>
    </submittedName>
</protein>
<dbReference type="InterPro" id="IPR037066">
    <property type="entry name" value="Plug_dom_sf"/>
</dbReference>
<evidence type="ECO:0000256" key="1">
    <source>
        <dbReference type="ARBA" id="ARBA00004571"/>
    </source>
</evidence>
<dbReference type="AlphaFoldDB" id="A0A1H7HGZ9"/>
<dbReference type="FunFam" id="2.170.130.10:FF:000008">
    <property type="entry name" value="SusC/RagA family TonB-linked outer membrane protein"/>
    <property type="match status" value="1"/>
</dbReference>
<dbReference type="SUPFAM" id="SSF56935">
    <property type="entry name" value="Porins"/>
    <property type="match status" value="1"/>
</dbReference>
<dbReference type="Proteomes" id="UP000199421">
    <property type="component" value="Unassembled WGS sequence"/>
</dbReference>
<dbReference type="OrthoDB" id="9768177at2"/>
<keyword evidence="8" id="KW-0732">Signal</keyword>
<evidence type="ECO:0000256" key="7">
    <source>
        <dbReference type="PROSITE-ProRule" id="PRU01360"/>
    </source>
</evidence>
<dbReference type="InterPro" id="IPR023997">
    <property type="entry name" value="TonB-dep_OMP_SusC/RagA_CS"/>
</dbReference>
<keyword evidence="5 7" id="KW-0472">Membrane</keyword>
<dbReference type="InterPro" id="IPR023996">
    <property type="entry name" value="TonB-dep_OMP_SusC/RagA"/>
</dbReference>
<feature type="domain" description="TonB-dependent receptor plug" evidence="9">
    <location>
        <begin position="118"/>
        <end position="224"/>
    </location>
</feature>
<dbReference type="STRING" id="407022.SAMN05661044_00358"/>
<evidence type="ECO:0000256" key="3">
    <source>
        <dbReference type="ARBA" id="ARBA00022452"/>
    </source>
</evidence>
<feature type="signal peptide" evidence="8">
    <location>
        <begin position="1"/>
        <end position="21"/>
    </location>
</feature>
<reference evidence="11" key="1">
    <citation type="submission" date="2016-10" db="EMBL/GenBank/DDBJ databases">
        <authorList>
            <person name="Varghese N."/>
            <person name="Submissions S."/>
        </authorList>
    </citation>
    <scope>NUCLEOTIDE SEQUENCE [LARGE SCALE GENOMIC DNA]</scope>
    <source>
        <strain evidence="11">DSM 18733</strain>
    </source>
</reference>
<organism evidence="10 11">
    <name type="scientific">Olivibacter domesticus</name>
    <name type="common">Pseudosphingobacterium domesticum</name>
    <dbReference type="NCBI Taxonomy" id="407022"/>
    <lineage>
        <taxon>Bacteria</taxon>
        <taxon>Pseudomonadati</taxon>
        <taxon>Bacteroidota</taxon>
        <taxon>Sphingobacteriia</taxon>
        <taxon>Sphingobacteriales</taxon>
        <taxon>Sphingobacteriaceae</taxon>
        <taxon>Olivibacter</taxon>
    </lineage>
</organism>
<dbReference type="SUPFAM" id="SSF49464">
    <property type="entry name" value="Carboxypeptidase regulatory domain-like"/>
    <property type="match status" value="1"/>
</dbReference>
<dbReference type="NCBIfam" id="TIGR04057">
    <property type="entry name" value="SusC_RagA_signa"/>
    <property type="match status" value="1"/>
</dbReference>
<sequence length="987" mass="109426">MIKLRLLLIFFIWAPISLCVAQSNEIKGTVSDARSKETLPGVTVRIKGGQESTQTDANGRFSLKTKSKVPLTLQLYSVGYNEKSIELSSFSTTIQATLEGAEEALDEVVVVGYGTVRKRDLTGAVTSVKAKDITAIPTTNALKSLQGKVAGLDITQSSGQPGASVGIVLRGNRSLNADNQPLVLVDGIQYGSFVDINPSDIASIEVLKDISSTAIYGTRGANGVIIITTKKGNASGRTNISFNSYLSINNKPFYPQMMDGPTYAQLKREAYRTTNEGEYVPDENVFNATELEYTRTGQFVNWQDLLFHTGMLQNYEMNLNGGSEKTQFAISLGYQHDKGMFKNDLLKRYNGRLSVDHTLNKIFKLGLSMQYTFKNQDKRDNPMNMANKNLPIAKPYNDDGTLNLYPAPGYSTFISPLADEQAGVFKNNINDKRLFGSGYLDINLHKDLVFKSTIGIDVQDIRNGYFRAANTLANVGRNSSSGDSTTTMVKYTWENTLNYHKTLGDHDIGALAGTSTIKSKYELFEGYGNNQASDLTGFYDIGSNTSAKDIGSRLEEIALASFFGRLNYKLKDRYLFQASLRADGSSVLSKGNKWGYFPSVAGAWRIIDEPFMPKGSKLNELKLRLSWGKAGNSAISPYSTLGSLSKSAYAFASSAAFGYWPSDLVNPNLTWETTATWNLGVDFGLFNNRISGAIELYDSKTDNLLLPSLLPTSTGYASVMQNVGKTANKGIEVAINTINVQQENWNWATDWSFMLNREKIVALNDGVTRNIANAWIVGEPTKIYYDYKKTGIWQLGEEEAAQAFGGYRPGDIKIQDSNNNGVSDPDDRTVFSQVPRYSFGVNNSVSYKNVDLTVFVFGRIGQYINYEYGATYKPSALENGANANYWTPENPSNDYPRPNSGYSTSNYLFQSTLRYVDGSFVKIRDITLGYTLPKKWLDRLAVQRIRFYSTLQNYFVFTKVKDYDPERGGDLSFPLPRTIVFGVNIDL</sequence>